<name>A0A4P7XM58_9ALTE</name>
<dbReference type="Gene3D" id="3.30.450.40">
    <property type="match status" value="1"/>
</dbReference>
<comment type="cofactor">
    <cofactor evidence="1">
        <name>Mg(2+)</name>
        <dbReference type="ChEBI" id="CHEBI:18420"/>
    </cofactor>
</comment>
<dbReference type="InterPro" id="IPR003018">
    <property type="entry name" value="GAF"/>
</dbReference>
<dbReference type="FunFam" id="3.30.70.270:FF:000001">
    <property type="entry name" value="Diguanylate cyclase domain protein"/>
    <property type="match status" value="1"/>
</dbReference>
<dbReference type="SUPFAM" id="SSF158472">
    <property type="entry name" value="HAMP domain-like"/>
    <property type="match status" value="1"/>
</dbReference>
<dbReference type="InterPro" id="IPR000160">
    <property type="entry name" value="GGDEF_dom"/>
</dbReference>
<dbReference type="Proteomes" id="UP000298049">
    <property type="component" value="Chromosome"/>
</dbReference>
<dbReference type="InterPro" id="IPR029016">
    <property type="entry name" value="GAF-like_dom_sf"/>
</dbReference>
<dbReference type="Gene3D" id="3.30.70.270">
    <property type="match status" value="1"/>
</dbReference>
<dbReference type="NCBIfam" id="TIGR00254">
    <property type="entry name" value="GGDEF"/>
    <property type="match status" value="1"/>
</dbReference>
<dbReference type="PROSITE" id="PS50887">
    <property type="entry name" value="GGDEF"/>
    <property type="match status" value="1"/>
</dbReference>
<feature type="domain" description="GGDEF" evidence="7">
    <location>
        <begin position="581"/>
        <end position="715"/>
    </location>
</feature>
<evidence type="ECO:0000313" key="8">
    <source>
        <dbReference type="EMBL" id="QCF27107.1"/>
    </source>
</evidence>
<evidence type="ECO:0000259" key="6">
    <source>
        <dbReference type="PROSITE" id="PS50885"/>
    </source>
</evidence>
<dbReference type="OrthoDB" id="9803824at2"/>
<dbReference type="EC" id="2.7.7.65" evidence="2"/>
<evidence type="ECO:0000256" key="1">
    <source>
        <dbReference type="ARBA" id="ARBA00001946"/>
    </source>
</evidence>
<keyword evidence="5" id="KW-0812">Transmembrane</keyword>
<organism evidence="8 9">
    <name type="scientific">Hydrocarboniclastica marina</name>
    <dbReference type="NCBI Taxonomy" id="2259620"/>
    <lineage>
        <taxon>Bacteria</taxon>
        <taxon>Pseudomonadati</taxon>
        <taxon>Pseudomonadota</taxon>
        <taxon>Gammaproteobacteria</taxon>
        <taxon>Alteromonadales</taxon>
        <taxon>Alteromonadaceae</taxon>
        <taxon>Hydrocarboniclastica</taxon>
    </lineage>
</organism>
<gene>
    <name evidence="8" type="ORF">soil367_14840</name>
</gene>
<dbReference type="InterPro" id="IPR003660">
    <property type="entry name" value="HAMP_dom"/>
</dbReference>
<dbReference type="PROSITE" id="PS50885">
    <property type="entry name" value="HAMP"/>
    <property type="match status" value="1"/>
</dbReference>
<keyword evidence="5" id="KW-0472">Membrane</keyword>
<reference evidence="8 9" key="1">
    <citation type="submission" date="2018-07" db="EMBL/GenBank/DDBJ databases">
        <title>Marsedoiliclastica nanhaica gen. nov. sp. nov., a novel marine hydrocarbonoclastic bacterium isolated from an in-situ enriched hydrocarbon-degrading consortium in deep-sea sediment.</title>
        <authorList>
            <person name="Dong C."/>
            <person name="Ma T."/>
            <person name="Liu R."/>
            <person name="Shao Z."/>
        </authorList>
    </citation>
    <scope>NUCLEOTIDE SEQUENCE [LARGE SCALE GENOMIC DNA]</scope>
    <source>
        <strain evidence="9">soil36-7</strain>
    </source>
</reference>
<dbReference type="SMART" id="SM00304">
    <property type="entry name" value="HAMP"/>
    <property type="match status" value="1"/>
</dbReference>
<feature type="region of interest" description="Disordered" evidence="4">
    <location>
        <begin position="216"/>
        <end position="244"/>
    </location>
</feature>
<dbReference type="InterPro" id="IPR043128">
    <property type="entry name" value="Rev_trsase/Diguanyl_cyclase"/>
</dbReference>
<feature type="domain" description="HAMP" evidence="6">
    <location>
        <begin position="338"/>
        <end position="390"/>
    </location>
</feature>
<dbReference type="PANTHER" id="PTHR45138:SF9">
    <property type="entry name" value="DIGUANYLATE CYCLASE DGCM-RELATED"/>
    <property type="match status" value="1"/>
</dbReference>
<dbReference type="Pfam" id="PF00990">
    <property type="entry name" value="GGDEF"/>
    <property type="match status" value="1"/>
</dbReference>
<evidence type="ECO:0000256" key="5">
    <source>
        <dbReference type="SAM" id="Phobius"/>
    </source>
</evidence>
<dbReference type="Gene3D" id="6.10.340.10">
    <property type="match status" value="1"/>
</dbReference>
<dbReference type="InterPro" id="IPR050469">
    <property type="entry name" value="Diguanylate_Cyclase"/>
</dbReference>
<feature type="transmembrane region" description="Helical" evidence="5">
    <location>
        <begin position="20"/>
        <end position="37"/>
    </location>
</feature>
<dbReference type="GO" id="GO:0007165">
    <property type="term" value="P:signal transduction"/>
    <property type="evidence" value="ECO:0007669"/>
    <property type="project" value="InterPro"/>
</dbReference>
<proteinExistence type="predicted"/>
<dbReference type="AlphaFoldDB" id="A0A4P7XM58"/>
<protein>
    <recommendedName>
        <fullName evidence="2">diguanylate cyclase</fullName>
        <ecNumber evidence="2">2.7.7.65</ecNumber>
    </recommendedName>
</protein>
<dbReference type="Pfam" id="PF01590">
    <property type="entry name" value="GAF"/>
    <property type="match status" value="1"/>
</dbReference>
<dbReference type="Pfam" id="PF00672">
    <property type="entry name" value="HAMP"/>
    <property type="match status" value="1"/>
</dbReference>
<dbReference type="InterPro" id="IPR007891">
    <property type="entry name" value="CHASE3"/>
</dbReference>
<dbReference type="RefSeq" id="WP_136549812.1">
    <property type="nucleotide sequence ID" value="NZ_CP031093.1"/>
</dbReference>
<dbReference type="EMBL" id="CP031093">
    <property type="protein sequence ID" value="QCF27107.1"/>
    <property type="molecule type" value="Genomic_DNA"/>
</dbReference>
<dbReference type="PANTHER" id="PTHR45138">
    <property type="entry name" value="REGULATORY COMPONENTS OF SENSORY TRANSDUCTION SYSTEM"/>
    <property type="match status" value="1"/>
</dbReference>
<evidence type="ECO:0000256" key="2">
    <source>
        <dbReference type="ARBA" id="ARBA00012528"/>
    </source>
</evidence>
<accession>A0A4P7XM58</accession>
<dbReference type="SMART" id="SM00267">
    <property type="entry name" value="GGDEF"/>
    <property type="match status" value="1"/>
</dbReference>
<feature type="compositionally biased region" description="Low complexity" evidence="4">
    <location>
        <begin position="227"/>
        <end position="244"/>
    </location>
</feature>
<dbReference type="CDD" id="cd01949">
    <property type="entry name" value="GGDEF"/>
    <property type="match status" value="1"/>
</dbReference>
<evidence type="ECO:0000256" key="4">
    <source>
        <dbReference type="SAM" id="MobiDB-lite"/>
    </source>
</evidence>
<feature type="transmembrane region" description="Helical" evidence="5">
    <location>
        <begin position="316"/>
        <end position="338"/>
    </location>
</feature>
<dbReference type="GO" id="GO:0043709">
    <property type="term" value="P:cell adhesion involved in single-species biofilm formation"/>
    <property type="evidence" value="ECO:0007669"/>
    <property type="project" value="TreeGrafter"/>
</dbReference>
<dbReference type="GO" id="GO:0052621">
    <property type="term" value="F:diguanylate cyclase activity"/>
    <property type="evidence" value="ECO:0007669"/>
    <property type="project" value="UniProtKB-EC"/>
</dbReference>
<evidence type="ECO:0000259" key="7">
    <source>
        <dbReference type="PROSITE" id="PS50887"/>
    </source>
</evidence>
<dbReference type="SUPFAM" id="SSF55781">
    <property type="entry name" value="GAF domain-like"/>
    <property type="match status" value="1"/>
</dbReference>
<evidence type="ECO:0000256" key="3">
    <source>
        <dbReference type="ARBA" id="ARBA00034247"/>
    </source>
</evidence>
<keyword evidence="9" id="KW-1185">Reference proteome</keyword>
<dbReference type="CDD" id="cd06225">
    <property type="entry name" value="HAMP"/>
    <property type="match status" value="1"/>
</dbReference>
<dbReference type="SMART" id="SM00065">
    <property type="entry name" value="GAF"/>
    <property type="match status" value="1"/>
</dbReference>
<dbReference type="GO" id="GO:1902201">
    <property type="term" value="P:negative regulation of bacterial-type flagellum-dependent cell motility"/>
    <property type="evidence" value="ECO:0007669"/>
    <property type="project" value="TreeGrafter"/>
</dbReference>
<evidence type="ECO:0000313" key="9">
    <source>
        <dbReference type="Proteomes" id="UP000298049"/>
    </source>
</evidence>
<dbReference type="Pfam" id="PF05227">
    <property type="entry name" value="CHASE3"/>
    <property type="match status" value="1"/>
</dbReference>
<comment type="catalytic activity">
    <reaction evidence="3">
        <text>2 GTP = 3',3'-c-di-GMP + 2 diphosphate</text>
        <dbReference type="Rhea" id="RHEA:24898"/>
        <dbReference type="ChEBI" id="CHEBI:33019"/>
        <dbReference type="ChEBI" id="CHEBI:37565"/>
        <dbReference type="ChEBI" id="CHEBI:58805"/>
        <dbReference type="EC" id="2.7.7.65"/>
    </reaction>
</comment>
<dbReference type="SUPFAM" id="SSF55073">
    <property type="entry name" value="Nucleotide cyclase"/>
    <property type="match status" value="1"/>
</dbReference>
<keyword evidence="5" id="KW-1133">Transmembrane helix</keyword>
<sequence>MAVRDALAFWRRIPLRSQVFAGLALPIVVVAAMSWIVEQSLQSAEELSAEAEQNIRGIVVRSETLNAILDAETGERGYVITGDRNFLEPYTSAQADFMVSAKEWRALNGNGSGEALDRVAALYQRWRDNVAEPVIYARAQSPGRLFNLSFEALYHVRALQAQLDAGLPLEDIAAQRLPDGQFEFEEPLRRAVRLSRGTVREDNWLQASLYGARLESALTPQPGPDSNTNTDTNTDTDSQEAQEAQELATQLADLLKELTRAAQEADELAVEIVASGSGSRLMDEIRTEVEQSIAAKEQEQLELAQEAREEMRLVKLLSTVLPVAGVGIGLALLLIMQLDTIRSIGRLRSATKRIEQGDLDARVEDPRSDELGALGQGFNRMAERVQGLERETRLLDSLQAMLISSNSEAEAYESTARAIEKLLPRLSGALYVLAASRDFAERTVSWGVGQTPVSRFHPEDCRALRIGRTHRVSPESAELFCPHVESAQLALSICIPLTTRDEVLGTLFLSAEHLPEGKIDPHELTLAKTVAERLALSLSNLRLAEKLRRQSVRDPLTGLFNRRYLEETFDRELARMERSGKHLAAVAVDVDHFKRFNDTFGHEAGDLVLKELAAQMVGVVRSGDIACRFGGEEFILVLPEAGREVAQARAEELRTRIEQLELHYGGRSLGSLTVSLGIAVYPEHAQTKEALLRMADNALYTAKHEGRNCVIISAGPSVGNG</sequence>
<dbReference type="KEGG" id="hmi:soil367_14840"/>
<dbReference type="GO" id="GO:0005886">
    <property type="term" value="C:plasma membrane"/>
    <property type="evidence" value="ECO:0007669"/>
    <property type="project" value="TreeGrafter"/>
</dbReference>
<dbReference type="InterPro" id="IPR029787">
    <property type="entry name" value="Nucleotide_cyclase"/>
</dbReference>